<proteinExistence type="predicted"/>
<accession>B1Q0F4</accession>
<reference evidence="2" key="1">
    <citation type="journal article" date="2008" name="Mol. Biol. Evol.">
        <title>Parallel evolution of truncated transfer RNA genes in arachnid mitochondrial genomes.</title>
        <authorList>
            <person name="Masta S.E."/>
            <person name="Boore J.L."/>
        </authorList>
    </citation>
    <scope>NUCLEOTIDE SEQUENCE</scope>
</reference>
<sequence>MPQMAPMNWVILEIITNFSFFIWLSQFTWLLPTSPNFLFKTKKIMASWYW</sequence>
<evidence type="ECO:0000313" key="2">
    <source>
        <dbReference type="EMBL" id="ACA51960.1"/>
    </source>
</evidence>
<organism evidence="2">
    <name type="scientific">Mastigoproctus giganteus</name>
    <name type="common">Giant vinegaroon</name>
    <name type="synonym">Thelyphonus giganteus</name>
    <dbReference type="NCBI Taxonomy" id="58767"/>
    <lineage>
        <taxon>Eukaryota</taxon>
        <taxon>Metazoa</taxon>
        <taxon>Ecdysozoa</taxon>
        <taxon>Arthropoda</taxon>
        <taxon>Chelicerata</taxon>
        <taxon>Arachnida</taxon>
        <taxon>Uropygi</taxon>
        <taxon>Thelyphonida</taxon>
        <taxon>Thelyphonidae</taxon>
        <taxon>Mastigoproctus</taxon>
    </lineage>
</organism>
<dbReference type="AlphaFoldDB" id="B1Q0F4"/>
<keyword evidence="2" id="KW-0496">Mitochondrion</keyword>
<keyword evidence="1" id="KW-1133">Transmembrane helix</keyword>
<name>B1Q0F4_MASGI</name>
<feature type="transmembrane region" description="Helical" evidence="1">
    <location>
        <begin position="20"/>
        <end position="39"/>
    </location>
</feature>
<gene>
    <name evidence="2" type="primary">atp8</name>
</gene>
<evidence type="ECO:0000256" key="1">
    <source>
        <dbReference type="SAM" id="Phobius"/>
    </source>
</evidence>
<dbReference type="EMBL" id="EU520643">
    <property type="protein sequence ID" value="ACA51960.1"/>
    <property type="molecule type" value="Genomic_DNA"/>
</dbReference>
<geneLocation type="mitochondrion" evidence="2"/>
<protein>
    <submittedName>
        <fullName evidence="2">ATP synthase subunit 8</fullName>
    </submittedName>
</protein>
<keyword evidence="1" id="KW-0472">Membrane</keyword>
<keyword evidence="1" id="KW-0812">Transmembrane</keyword>